<comment type="subcellular location">
    <subcellularLocation>
        <location evidence="1">Cytoplasm</location>
    </subcellularLocation>
</comment>
<keyword evidence="3" id="KW-0963">Cytoplasm</keyword>
<dbReference type="Proteomes" id="UP001500603">
    <property type="component" value="Unassembled WGS sequence"/>
</dbReference>
<dbReference type="Pfam" id="PF14011">
    <property type="entry name" value="ESX-1_EspG"/>
    <property type="match status" value="1"/>
</dbReference>
<protein>
    <recommendedName>
        <fullName evidence="7">ESX secretion-associated protein EspG</fullName>
    </recommendedName>
</protein>
<dbReference type="RefSeq" id="WP_345493228.1">
    <property type="nucleotide sequence ID" value="NZ_BAABJM010000001.1"/>
</dbReference>
<reference evidence="6" key="1">
    <citation type="journal article" date="2019" name="Int. J. Syst. Evol. Microbiol.">
        <title>The Global Catalogue of Microorganisms (GCM) 10K type strain sequencing project: providing services to taxonomists for standard genome sequencing and annotation.</title>
        <authorList>
            <consortium name="The Broad Institute Genomics Platform"/>
            <consortium name="The Broad Institute Genome Sequencing Center for Infectious Disease"/>
            <person name="Wu L."/>
            <person name="Ma J."/>
        </authorList>
    </citation>
    <scope>NUCLEOTIDE SEQUENCE [LARGE SCALE GENOMIC DNA]</scope>
    <source>
        <strain evidence="6">JCM 18298</strain>
    </source>
</reference>
<dbReference type="InterPro" id="IPR025734">
    <property type="entry name" value="EspG"/>
</dbReference>
<comment type="similarity">
    <text evidence="2">Belongs to the EspG family.</text>
</comment>
<proteinExistence type="inferred from homology"/>
<evidence type="ECO:0008006" key="7">
    <source>
        <dbReference type="Google" id="ProtNLM"/>
    </source>
</evidence>
<evidence type="ECO:0000313" key="6">
    <source>
        <dbReference type="Proteomes" id="UP001500603"/>
    </source>
</evidence>
<name>A0ABP9JTS2_9NOCA</name>
<dbReference type="EMBL" id="BAABJM010000001">
    <property type="protein sequence ID" value="GAA5042916.1"/>
    <property type="molecule type" value="Genomic_DNA"/>
</dbReference>
<evidence type="ECO:0000256" key="4">
    <source>
        <dbReference type="ARBA" id="ARBA00023186"/>
    </source>
</evidence>
<keyword evidence="4" id="KW-0143">Chaperone</keyword>
<evidence type="ECO:0000256" key="2">
    <source>
        <dbReference type="ARBA" id="ARBA00006411"/>
    </source>
</evidence>
<evidence type="ECO:0000313" key="5">
    <source>
        <dbReference type="EMBL" id="GAA5042916.1"/>
    </source>
</evidence>
<evidence type="ECO:0000256" key="1">
    <source>
        <dbReference type="ARBA" id="ARBA00004496"/>
    </source>
</evidence>
<evidence type="ECO:0000256" key="3">
    <source>
        <dbReference type="ARBA" id="ARBA00022490"/>
    </source>
</evidence>
<sequence length="235" mass="26931">MKWEFTPDEFMHLWNETGTDRYPFPLRLLASVRWEDEFDRITRELRQRLPLGDDPDFSAALRVAAHPQTTLALIGTRRRPVRAYGAIDSDIGVTLVQRPGPEPAFGANVVIEVGSPGIVPKVFAAVLGNVPAGRHSPIFEDTERLRESLESWHGTKETAADRIRRLLNAPRSGAGTIECQRSLRDSPEPTTQYLNWFDIEDDGRYTYRRQYNEFHIIPCDQTTLTQELTHMIRPY</sequence>
<gene>
    <name evidence="5" type="ORF">GCM10023318_03790</name>
</gene>
<accession>A0ABP9JTS2</accession>
<keyword evidence="6" id="KW-1185">Reference proteome</keyword>
<organism evidence="5 6">
    <name type="scientific">Nocardia callitridis</name>
    <dbReference type="NCBI Taxonomy" id="648753"/>
    <lineage>
        <taxon>Bacteria</taxon>
        <taxon>Bacillati</taxon>
        <taxon>Actinomycetota</taxon>
        <taxon>Actinomycetes</taxon>
        <taxon>Mycobacteriales</taxon>
        <taxon>Nocardiaceae</taxon>
        <taxon>Nocardia</taxon>
    </lineage>
</organism>
<comment type="caution">
    <text evidence="5">The sequence shown here is derived from an EMBL/GenBank/DDBJ whole genome shotgun (WGS) entry which is preliminary data.</text>
</comment>